<proteinExistence type="inferred from homology"/>
<dbReference type="GO" id="GO:0006749">
    <property type="term" value="P:glutathione metabolic process"/>
    <property type="evidence" value="ECO:0007669"/>
    <property type="project" value="TreeGrafter"/>
</dbReference>
<comment type="pathway">
    <text evidence="1">Glycan metabolism; pectin degradation; 2-dehydro-3-deoxy-D-gluconate from pectin: step 1/5.</text>
</comment>
<dbReference type="InterPro" id="IPR011050">
    <property type="entry name" value="Pectin_lyase_fold/virulence"/>
</dbReference>
<dbReference type="Pfam" id="PF01968">
    <property type="entry name" value="Hydantoinase_A"/>
    <property type="match status" value="1"/>
</dbReference>
<dbReference type="Proteomes" id="UP000249363">
    <property type="component" value="Unassembled WGS sequence"/>
</dbReference>
<dbReference type="InterPro" id="IPR008040">
    <property type="entry name" value="Hydant_A_N"/>
</dbReference>
<accession>A0A364KXT1</accession>
<dbReference type="RefSeq" id="XP_040732874.1">
    <property type="nucleotide sequence ID" value="XM_040876729.1"/>
</dbReference>
<feature type="domain" description="Hydantoinase/oxoprolinase N-terminal" evidence="8">
    <location>
        <begin position="11"/>
        <end position="207"/>
    </location>
</feature>
<organism evidence="10 11">
    <name type="scientific">Talaromyces amestolkiae</name>
    <dbReference type="NCBI Taxonomy" id="1196081"/>
    <lineage>
        <taxon>Eukaryota</taxon>
        <taxon>Fungi</taxon>
        <taxon>Dikarya</taxon>
        <taxon>Ascomycota</taxon>
        <taxon>Pezizomycotina</taxon>
        <taxon>Eurotiomycetes</taxon>
        <taxon>Eurotiomycetidae</taxon>
        <taxon>Eurotiales</taxon>
        <taxon>Trichocomaceae</taxon>
        <taxon>Talaromyces</taxon>
        <taxon>Talaromyces sect. Talaromyces</taxon>
    </lineage>
</organism>
<dbReference type="GO" id="GO:0017168">
    <property type="term" value="F:5-oxoprolinase (ATP-hydrolyzing) activity"/>
    <property type="evidence" value="ECO:0007669"/>
    <property type="project" value="TreeGrafter"/>
</dbReference>
<evidence type="ECO:0000313" key="11">
    <source>
        <dbReference type="Proteomes" id="UP000249363"/>
    </source>
</evidence>
<dbReference type="PANTHER" id="PTHR11365">
    <property type="entry name" value="5-OXOPROLINASE RELATED"/>
    <property type="match status" value="1"/>
</dbReference>
<evidence type="ECO:0000313" key="10">
    <source>
        <dbReference type="EMBL" id="RAO68358.1"/>
    </source>
</evidence>
<dbReference type="InterPro" id="IPR045079">
    <property type="entry name" value="Oxoprolinase-like"/>
</dbReference>
<feature type="domain" description="Hydantoinase A/oxoprolinase" evidence="6">
    <location>
        <begin position="225"/>
        <end position="514"/>
    </location>
</feature>
<feature type="domain" description="Hydantoinase B/oxoprolinase" evidence="7">
    <location>
        <begin position="718"/>
        <end position="1253"/>
    </location>
</feature>
<evidence type="ECO:0000256" key="3">
    <source>
        <dbReference type="ARBA" id="ARBA00022801"/>
    </source>
</evidence>
<dbReference type="Pfam" id="PF19278">
    <property type="entry name" value="Hydant_A_C"/>
    <property type="match status" value="1"/>
</dbReference>
<evidence type="ECO:0000259" key="5">
    <source>
        <dbReference type="Pfam" id="PF01095"/>
    </source>
</evidence>
<dbReference type="InterPro" id="IPR049517">
    <property type="entry name" value="ACX-like_C"/>
</dbReference>
<dbReference type="OrthoDB" id="3643at2759"/>
<feature type="domain" description="Acetophenone carboxylase-like C-terminal" evidence="9">
    <location>
        <begin position="532"/>
        <end position="704"/>
    </location>
</feature>
<evidence type="ECO:0000259" key="9">
    <source>
        <dbReference type="Pfam" id="PF19278"/>
    </source>
</evidence>
<reference evidence="10 11" key="1">
    <citation type="journal article" date="2017" name="Biotechnol. Biofuels">
        <title>Differential beta-glucosidase expression as a function of carbon source availability in Talaromyces amestolkiae: a genomic and proteomic approach.</title>
        <authorList>
            <person name="de Eugenio L.I."/>
            <person name="Mendez-Liter J.A."/>
            <person name="Nieto-Dominguez M."/>
            <person name="Alonso L."/>
            <person name="Gil-Munoz J."/>
            <person name="Barriuso J."/>
            <person name="Prieto A."/>
            <person name="Martinez M.J."/>
        </authorList>
    </citation>
    <scope>NUCLEOTIDE SEQUENCE [LARGE SCALE GENOMIC DNA]</scope>
    <source>
        <strain evidence="10 11">CIB</strain>
    </source>
</reference>
<dbReference type="PANTHER" id="PTHR11365:SF9">
    <property type="entry name" value="5-OXOPROLINASE"/>
    <property type="match status" value="1"/>
</dbReference>
<comment type="similarity">
    <text evidence="2">Belongs to the oxoprolinase family.</text>
</comment>
<evidence type="ECO:0000256" key="1">
    <source>
        <dbReference type="ARBA" id="ARBA00005184"/>
    </source>
</evidence>
<dbReference type="GO" id="GO:0045490">
    <property type="term" value="P:pectin catabolic process"/>
    <property type="evidence" value="ECO:0007669"/>
    <property type="project" value="UniProtKB-UniPathway"/>
</dbReference>
<evidence type="ECO:0000259" key="6">
    <source>
        <dbReference type="Pfam" id="PF01968"/>
    </source>
</evidence>
<dbReference type="InterPro" id="IPR012334">
    <property type="entry name" value="Pectin_lyas_fold"/>
</dbReference>
<evidence type="ECO:0000256" key="2">
    <source>
        <dbReference type="ARBA" id="ARBA00010403"/>
    </source>
</evidence>
<dbReference type="InterPro" id="IPR002821">
    <property type="entry name" value="Hydantoinase_A"/>
</dbReference>
<keyword evidence="3" id="KW-0378">Hydrolase</keyword>
<dbReference type="GeneID" id="63793586"/>
<dbReference type="GO" id="GO:0042545">
    <property type="term" value="P:cell wall modification"/>
    <property type="evidence" value="ECO:0007669"/>
    <property type="project" value="InterPro"/>
</dbReference>
<dbReference type="EMBL" id="MIKG01000007">
    <property type="protein sequence ID" value="RAO68358.1"/>
    <property type="molecule type" value="Genomic_DNA"/>
</dbReference>
<dbReference type="Pfam" id="PF01095">
    <property type="entry name" value="Pectinesterase"/>
    <property type="match status" value="1"/>
</dbReference>
<sequence length="1639" mass="177582">MAIESETKGIRIAIDRGGTFCDLNPGEYDDAPIEGIRQILEQATGQTIPRGTPLDITPVESIRMGTTVATNALLERKGERVALLITKGFKDLLVIGNQARPSIFDLSVSKLDRLYEKVIEVEERVTIEGFAEDPEPQPIDIKSDPALVEGLTGEAIRILQQPDLTQVRQDLQKLWDEGYRTLAIAFMHSFAFPDHEAAVAAIAREIGFRASVSSELQPMIRIVPRAQSATADAYLSPVIAQYIEGFRSGFKGRLEDHNAKKLLLCQSDGGLTSFTRFTGLRAILSGPAAGVIGCARTCYDEEDGTPVLGFDMGGTSTDVSRYSGSFEHVFETTVSQVALQSPQLDVHTVAAGGGSMLFWRNGLFVAGPESAGAYPGPACYGKGGPLTITDANFFLGRILPDYFARPLDFDVVKKKFLELTEVVNAEKKGTETLTPEEIAMGFLLVANASMTRPIRALSEGRGYETAAHNLVCFGGAGGQHATAIARDLGIKRVLIHRFSSILSAYGMALADVVVELQEPESGVYNKDSAPRIEKRAGALRQRSTKQLLEEGFSEDQISHEVFLNMRYRGSDTSLMIAESDAATFSEGFIARHKREFGFTQPREILVDDVRLRSVGKAVDVKIKSPFQQLKEINRSNQQDLKPALVRKVYFEKEGWTDSRIFHLQDVPKGSVILGPAMIIDATQTIVVDPASEATVLDEHVVIDLLDAETKKISADEVDPIQLSVFSHRFMSVAEQTGETLRKTSISTNIKERLDYSCAVFSADGQLVANAPHIPAHLGSMSYAIAYQARRYAKGELKPGDVILSNHPIAGGTHLPDLTVTTPVFDENDPTKILFFVANRGHHADIGGIAAGSMPPNSTELWQEGAAIESFKLVKEGIFDEEGVTHLLYEVPAQYPGCSGTRTLNDNISDLKAGIAANNKGIHLIQGLVREYSWPVVELYMHAVQKNAEDTVRGLLKDFSRRFQGQPLEAVDYMDDGTPLVLKITIDPTDGSAKFDFTGTGPEALNNLNSPPAVMYSGIMYCLRSMISSDIPLNQGCLAPINVICPPNTILSPSMKAATVGSNVETAQRIIDVILKAFRVMGASQGTCNNLTFGYGGKDPVTGAVTKGFGYYETIAGGAGAGANWEGQSGVHTGSTNTRMTDPETFEKRYPVLLREFSIRKGSGGGGRNRGGDGCIRDIELRRPLQVSILSERRVVAPYGMAGGEDGKRGVNLWIRKDPVDGSVRTISVGAKASMAMNTGDRFIVQTPGGGGYGVAVDKKQAVEVLDEFVVKRAAGVLSACPHNTIIVSNDNSSTSPKHAHFTSIQSAILSLPHDNSSATILIRAGSYTEQLNITRPGPVTLLGETSHAKNASENQVTVYWSAANNATYLDNAFTSVLTVAPTQNASLTGAGPTGWPVPVDTPYGSTDFRVYNIDFRNVFSEYSAGPSLAVSVSYANAGFYYSGFYSYQDTVYIGKLGNAYFYDSIIAGQTDFLYGFGTAWFQSCALQLRSCGGGITAWKGTNTTYANKFGVYIVDSTINAANASIAATIAGKCALGRPWNALHRSIFARTYEDASIKSSGYTDWVNKGVENYTPGVTLQAEFETYGPGWNETGRIAGGWDTILNETVWREYDEPAKVFQFGYVGGGFGYVDWIDRTPWA</sequence>
<gene>
    <name evidence="10" type="ORF">BHQ10_004370</name>
</gene>
<dbReference type="GO" id="GO:0005829">
    <property type="term" value="C:cytosol"/>
    <property type="evidence" value="ECO:0007669"/>
    <property type="project" value="TreeGrafter"/>
</dbReference>
<dbReference type="FunFam" id="2.160.20.10:FF:000045">
    <property type="entry name" value="Pectin methylesterase family protein"/>
    <property type="match status" value="1"/>
</dbReference>
<dbReference type="SUPFAM" id="SSF51126">
    <property type="entry name" value="Pectin lyase-like"/>
    <property type="match status" value="1"/>
</dbReference>
<protein>
    <submittedName>
        <fullName evidence="10">Uncharacterized protein</fullName>
    </submittedName>
</protein>
<keyword evidence="11" id="KW-1185">Reference proteome</keyword>
<keyword evidence="4" id="KW-0063">Aspartyl esterase</keyword>
<dbReference type="Pfam" id="PF02538">
    <property type="entry name" value="Hydantoinase_B"/>
    <property type="match status" value="1"/>
</dbReference>
<comment type="caution">
    <text evidence="10">The sequence shown here is derived from an EMBL/GenBank/DDBJ whole genome shotgun (WGS) entry which is preliminary data.</text>
</comment>
<dbReference type="InterPro" id="IPR003692">
    <property type="entry name" value="Hydantoinase_B"/>
</dbReference>
<feature type="domain" description="Pectinesterase catalytic" evidence="5">
    <location>
        <begin position="1408"/>
        <end position="1596"/>
    </location>
</feature>
<evidence type="ECO:0000256" key="4">
    <source>
        <dbReference type="ARBA" id="ARBA00023085"/>
    </source>
</evidence>
<name>A0A364KXT1_TALAM</name>
<dbReference type="InterPro" id="IPR000070">
    <property type="entry name" value="Pectinesterase_cat"/>
</dbReference>
<dbReference type="UniPathway" id="UPA00545">
    <property type="reaction ID" value="UER00823"/>
</dbReference>
<dbReference type="Pfam" id="PF05378">
    <property type="entry name" value="Hydant_A_N"/>
    <property type="match status" value="1"/>
</dbReference>
<dbReference type="STRING" id="1196081.A0A364KXT1"/>
<dbReference type="GO" id="GO:0030599">
    <property type="term" value="F:pectinesterase activity"/>
    <property type="evidence" value="ECO:0007669"/>
    <property type="project" value="InterPro"/>
</dbReference>
<evidence type="ECO:0000259" key="7">
    <source>
        <dbReference type="Pfam" id="PF02538"/>
    </source>
</evidence>
<dbReference type="Gene3D" id="2.160.20.10">
    <property type="entry name" value="Single-stranded right-handed beta-helix, Pectin lyase-like"/>
    <property type="match status" value="1"/>
</dbReference>
<evidence type="ECO:0000259" key="8">
    <source>
        <dbReference type="Pfam" id="PF05378"/>
    </source>
</evidence>